<dbReference type="GO" id="GO:0061630">
    <property type="term" value="F:ubiquitin protein ligase activity"/>
    <property type="evidence" value="ECO:0007669"/>
    <property type="project" value="TreeGrafter"/>
</dbReference>
<evidence type="ECO:0000313" key="3">
    <source>
        <dbReference type="Proteomes" id="UP001209570"/>
    </source>
</evidence>
<dbReference type="PANTHER" id="PTHR31531:SF2">
    <property type="entry name" value="E3 UBIQUITIN-PROTEIN LIGASE E3D"/>
    <property type="match status" value="1"/>
</dbReference>
<dbReference type="GO" id="GO:0006513">
    <property type="term" value="P:protein monoubiquitination"/>
    <property type="evidence" value="ECO:0007669"/>
    <property type="project" value="TreeGrafter"/>
</dbReference>
<dbReference type="AlphaFoldDB" id="A0AAD5LCS8"/>
<dbReference type="Pfam" id="PF09814">
    <property type="entry name" value="HECT_2"/>
    <property type="match status" value="1"/>
</dbReference>
<evidence type="ECO:0000256" key="1">
    <source>
        <dbReference type="SAM" id="Coils"/>
    </source>
</evidence>
<dbReference type="GO" id="GO:0030332">
    <property type="term" value="F:cyclin binding"/>
    <property type="evidence" value="ECO:0007669"/>
    <property type="project" value="TreeGrafter"/>
</dbReference>
<accession>A0AAD5LCS8</accession>
<protein>
    <submittedName>
        <fullName evidence="2">Uncharacterized protein</fullName>
    </submittedName>
</protein>
<dbReference type="Proteomes" id="UP001209570">
    <property type="component" value="Unassembled WGS sequence"/>
</dbReference>
<gene>
    <name evidence="2" type="ORF">P43SY_010119</name>
</gene>
<dbReference type="GO" id="GO:0005634">
    <property type="term" value="C:nucleus"/>
    <property type="evidence" value="ECO:0007669"/>
    <property type="project" value="TreeGrafter"/>
</dbReference>
<reference evidence="2" key="1">
    <citation type="submission" date="2021-12" db="EMBL/GenBank/DDBJ databases">
        <title>Prjna785345.</title>
        <authorList>
            <person name="Rujirawat T."/>
            <person name="Krajaejun T."/>
        </authorList>
    </citation>
    <scope>NUCLEOTIDE SEQUENCE</scope>
    <source>
        <strain evidence="2">Pi057C3</strain>
    </source>
</reference>
<sequence length="464" mass="51756">MDVAALLEEYRHAQEEHARALAAAQRVRENLERAKAEYATARETEQQREREVAQATEVLTQELAALDVREETLRVAHSLVEFQANIGCYHCYLQVEGDRYASVSIDDLRVSVRFPRVVLQYKEIECWETEIEYNVDIAAATVAVHDDHVYLRLPVKDGDKPVTDPCSSFSRVTADELQPKSYGRLACRGCDHPLLTGSIDKALPLPSANWMEMMDFWGAGIGSFEHIPREGIFAQTGRVLVGEDHVLVHSSDVDAKAWQIVESKPILSTSQDEEDDDWVAIACSSCNSELGHRNREHETTLRLPKHRVSATVAEENDREHPDPPRNVFATYSSDSAVCAKLLLAAETDGIFRFRLTPSLMEDAPSSSLSVLRVQLLSWDTMLRATAANSTSFVRVLKVTYSTEDSTTQLTPELAACLPPSMQVQEIAVDGSVIDALYARLQATSELLPASQRAFNKMVVGYLYT</sequence>
<organism evidence="2 3">
    <name type="scientific">Pythium insidiosum</name>
    <name type="common">Pythiosis disease agent</name>
    <dbReference type="NCBI Taxonomy" id="114742"/>
    <lineage>
        <taxon>Eukaryota</taxon>
        <taxon>Sar</taxon>
        <taxon>Stramenopiles</taxon>
        <taxon>Oomycota</taxon>
        <taxon>Peronosporomycetes</taxon>
        <taxon>Pythiales</taxon>
        <taxon>Pythiaceae</taxon>
        <taxon>Pythium</taxon>
    </lineage>
</organism>
<dbReference type="GO" id="GO:0031624">
    <property type="term" value="F:ubiquitin conjugating enzyme binding"/>
    <property type="evidence" value="ECO:0007669"/>
    <property type="project" value="TreeGrafter"/>
</dbReference>
<keyword evidence="3" id="KW-1185">Reference proteome</keyword>
<dbReference type="InterPro" id="IPR019193">
    <property type="entry name" value="UBQ-conj_enz_E2-bd_prot"/>
</dbReference>
<dbReference type="GO" id="GO:0000209">
    <property type="term" value="P:protein polyubiquitination"/>
    <property type="evidence" value="ECO:0007669"/>
    <property type="project" value="TreeGrafter"/>
</dbReference>
<dbReference type="PANTHER" id="PTHR31531">
    <property type="entry name" value="E3 UBIQUITIN-PROTEIN LIGASE E3D FAMILY MEMBER"/>
    <property type="match status" value="1"/>
</dbReference>
<name>A0AAD5LCS8_PYTIN</name>
<dbReference type="GO" id="GO:0005829">
    <property type="term" value="C:cytosol"/>
    <property type="evidence" value="ECO:0007669"/>
    <property type="project" value="TreeGrafter"/>
</dbReference>
<keyword evidence="1" id="KW-0175">Coiled coil</keyword>
<dbReference type="GO" id="GO:0043161">
    <property type="term" value="P:proteasome-mediated ubiquitin-dependent protein catabolic process"/>
    <property type="evidence" value="ECO:0007669"/>
    <property type="project" value="TreeGrafter"/>
</dbReference>
<comment type="caution">
    <text evidence="2">The sequence shown here is derived from an EMBL/GenBank/DDBJ whole genome shotgun (WGS) entry which is preliminary data.</text>
</comment>
<dbReference type="GO" id="GO:0000151">
    <property type="term" value="C:ubiquitin ligase complex"/>
    <property type="evidence" value="ECO:0007669"/>
    <property type="project" value="TreeGrafter"/>
</dbReference>
<dbReference type="GO" id="GO:0051865">
    <property type="term" value="P:protein autoubiquitination"/>
    <property type="evidence" value="ECO:0007669"/>
    <property type="project" value="TreeGrafter"/>
</dbReference>
<evidence type="ECO:0000313" key="2">
    <source>
        <dbReference type="EMBL" id="KAJ0394080.1"/>
    </source>
</evidence>
<feature type="coiled-coil region" evidence="1">
    <location>
        <begin position="3"/>
        <end position="51"/>
    </location>
</feature>
<dbReference type="EMBL" id="JAKCXM010000437">
    <property type="protein sequence ID" value="KAJ0394080.1"/>
    <property type="molecule type" value="Genomic_DNA"/>
</dbReference>
<proteinExistence type="predicted"/>